<evidence type="ECO:0000259" key="7">
    <source>
        <dbReference type="PROSITE" id="PS51900"/>
    </source>
</evidence>
<dbReference type="Pfam" id="PF13102">
    <property type="entry name" value="Phage_int_SAM_5"/>
    <property type="match status" value="1"/>
</dbReference>
<dbReference type="PANTHER" id="PTHR30349:SF64">
    <property type="entry name" value="PROPHAGE INTEGRASE INTD-RELATED"/>
    <property type="match status" value="1"/>
</dbReference>
<evidence type="ECO:0000313" key="9">
    <source>
        <dbReference type="Proteomes" id="UP001166251"/>
    </source>
</evidence>
<keyword evidence="9" id="KW-1185">Reference proteome</keyword>
<accession>A0ABS7EKQ7</accession>
<dbReference type="PROSITE" id="PS51898">
    <property type="entry name" value="TYR_RECOMBINASE"/>
    <property type="match status" value="1"/>
</dbReference>
<dbReference type="Proteomes" id="UP001166251">
    <property type="component" value="Unassembled WGS sequence"/>
</dbReference>
<keyword evidence="2" id="KW-0229">DNA integration</keyword>
<comment type="caution">
    <text evidence="8">The sequence shown here is derived from an EMBL/GenBank/DDBJ whole genome shotgun (WGS) entry which is preliminary data.</text>
</comment>
<dbReference type="InterPro" id="IPR011010">
    <property type="entry name" value="DNA_brk_join_enz"/>
</dbReference>
<dbReference type="InterPro" id="IPR025269">
    <property type="entry name" value="SAM-like_dom"/>
</dbReference>
<evidence type="ECO:0000256" key="3">
    <source>
        <dbReference type="ARBA" id="ARBA00023125"/>
    </source>
</evidence>
<feature type="domain" description="Tyr recombinase" evidence="6">
    <location>
        <begin position="126"/>
        <end position="319"/>
    </location>
</feature>
<keyword evidence="4" id="KW-0233">DNA recombination</keyword>
<evidence type="ECO:0000256" key="5">
    <source>
        <dbReference type="PROSITE-ProRule" id="PRU01248"/>
    </source>
</evidence>
<evidence type="ECO:0000313" key="8">
    <source>
        <dbReference type="EMBL" id="MBW8192942.1"/>
    </source>
</evidence>
<dbReference type="PANTHER" id="PTHR30349">
    <property type="entry name" value="PHAGE INTEGRASE-RELATED"/>
    <property type="match status" value="1"/>
</dbReference>
<dbReference type="Gene3D" id="1.10.443.10">
    <property type="entry name" value="Intergrase catalytic core"/>
    <property type="match status" value="1"/>
</dbReference>
<dbReference type="InterPro" id="IPR002104">
    <property type="entry name" value="Integrase_catalytic"/>
</dbReference>
<evidence type="ECO:0000256" key="1">
    <source>
        <dbReference type="ARBA" id="ARBA00008857"/>
    </source>
</evidence>
<feature type="domain" description="Core-binding (CB)" evidence="7">
    <location>
        <begin position="18"/>
        <end position="101"/>
    </location>
</feature>
<evidence type="ECO:0000259" key="6">
    <source>
        <dbReference type="PROSITE" id="PS51898"/>
    </source>
</evidence>
<sequence>MELVLTDSVGHIDVFDPAQGESPSDEYLRTLESKLSFDNMTIYLNAVAKLLGRSHHRNCPWHQITAKHVKQIKQYFLDENKAPATINLYLSAIKGVMKQAWELDLVDANTYLRIKSIRSAKGTRISRSRVISNEEYIKVSQSLEQLNDYKSIRDRAIFDALYYCGFRRSEIANIELSNINMDTKEIYVIGKGNKERKAFINDKLSASLSAWLATRGLEDGPLFLRTNRNRQPLYYSDELGQKYQPPITRSSIKGILETLATSAGVELFKPHDVRHTFATRLLSADVDIFTVQKLMGHADISTTRRYDKRDEQSMRVAISLL</sequence>
<dbReference type="InterPro" id="IPR013762">
    <property type="entry name" value="Integrase-like_cat_sf"/>
</dbReference>
<proteinExistence type="inferred from homology"/>
<evidence type="ECO:0000256" key="4">
    <source>
        <dbReference type="ARBA" id="ARBA00023172"/>
    </source>
</evidence>
<dbReference type="PROSITE" id="PS51900">
    <property type="entry name" value="CB"/>
    <property type="match status" value="1"/>
</dbReference>
<dbReference type="InterPro" id="IPR044068">
    <property type="entry name" value="CB"/>
</dbReference>
<reference evidence="8" key="1">
    <citation type="submission" date="2021-07" db="EMBL/GenBank/DDBJ databases">
        <title>Neiella marina sp. nov., isolated from the intestinal content of sea cucumber Apostichopus japonicus.</title>
        <authorList>
            <person name="Bai X."/>
        </authorList>
    </citation>
    <scope>NUCLEOTIDE SEQUENCE</scope>
    <source>
        <strain evidence="8">126</strain>
    </source>
</reference>
<comment type="similarity">
    <text evidence="1">Belongs to the 'phage' integrase family.</text>
</comment>
<organism evidence="8 9">
    <name type="scientific">Neiella holothuriorum</name>
    <dbReference type="NCBI Taxonomy" id="2870530"/>
    <lineage>
        <taxon>Bacteria</taxon>
        <taxon>Pseudomonadati</taxon>
        <taxon>Pseudomonadota</taxon>
        <taxon>Gammaproteobacteria</taxon>
        <taxon>Alteromonadales</taxon>
        <taxon>Echinimonadaceae</taxon>
        <taxon>Neiella</taxon>
    </lineage>
</organism>
<gene>
    <name evidence="8" type="ORF">K0504_18070</name>
</gene>
<keyword evidence="3 5" id="KW-0238">DNA-binding</keyword>
<evidence type="ECO:0000256" key="2">
    <source>
        <dbReference type="ARBA" id="ARBA00022908"/>
    </source>
</evidence>
<dbReference type="SUPFAM" id="SSF56349">
    <property type="entry name" value="DNA breaking-rejoining enzymes"/>
    <property type="match status" value="1"/>
</dbReference>
<dbReference type="RefSeq" id="WP_220105563.1">
    <property type="nucleotide sequence ID" value="NZ_JAHZSS010000035.1"/>
</dbReference>
<dbReference type="InterPro" id="IPR010998">
    <property type="entry name" value="Integrase_recombinase_N"/>
</dbReference>
<dbReference type="EMBL" id="JAHZSS010000035">
    <property type="protein sequence ID" value="MBW8192942.1"/>
    <property type="molecule type" value="Genomic_DNA"/>
</dbReference>
<dbReference type="InterPro" id="IPR050090">
    <property type="entry name" value="Tyrosine_recombinase_XerCD"/>
</dbReference>
<dbReference type="Pfam" id="PF00589">
    <property type="entry name" value="Phage_integrase"/>
    <property type="match status" value="1"/>
</dbReference>
<name>A0ABS7EKQ7_9GAMM</name>
<protein>
    <submittedName>
        <fullName evidence="8">Site-specific integrase</fullName>
    </submittedName>
</protein>
<dbReference type="Gene3D" id="1.10.150.130">
    <property type="match status" value="1"/>
</dbReference>